<name>A0A2T2WH45_9FIRM</name>
<protein>
    <submittedName>
        <fullName evidence="1">Uncharacterized protein</fullName>
    </submittedName>
</protein>
<organism evidence="1 2">
    <name type="scientific">Sulfobacillus benefaciens</name>
    <dbReference type="NCBI Taxonomy" id="453960"/>
    <lineage>
        <taxon>Bacteria</taxon>
        <taxon>Bacillati</taxon>
        <taxon>Bacillota</taxon>
        <taxon>Clostridia</taxon>
        <taxon>Eubacteriales</taxon>
        <taxon>Clostridiales Family XVII. Incertae Sedis</taxon>
        <taxon>Sulfobacillus</taxon>
    </lineage>
</organism>
<gene>
    <name evidence="1" type="ORF">C7B43_21225</name>
</gene>
<dbReference type="AlphaFoldDB" id="A0A2T2WH45"/>
<sequence>MPGSTNKDGHPLWNTINPTEVGIFDGIQETQRRWMESLPIVVAGTKERIRSFQANCRTNQAVDWEKAQEHQPPVDALQRVLACHQERLPLAKRRLTKN</sequence>
<proteinExistence type="predicted"/>
<reference evidence="1 2" key="1">
    <citation type="journal article" date="2014" name="BMC Genomics">
        <title>Comparison of environmental and isolate Sulfobacillus genomes reveals diverse carbon, sulfur, nitrogen, and hydrogen metabolisms.</title>
        <authorList>
            <person name="Justice N.B."/>
            <person name="Norman A."/>
            <person name="Brown C.T."/>
            <person name="Singh A."/>
            <person name="Thomas B.C."/>
            <person name="Banfield J.F."/>
        </authorList>
    </citation>
    <scope>NUCLEOTIDE SEQUENCE [LARGE SCALE GENOMIC DNA]</scope>
    <source>
        <strain evidence="1">AMDSBA1</strain>
    </source>
</reference>
<comment type="caution">
    <text evidence="1">The sequence shown here is derived from an EMBL/GenBank/DDBJ whole genome shotgun (WGS) entry which is preliminary data.</text>
</comment>
<dbReference type="Proteomes" id="UP000242699">
    <property type="component" value="Unassembled WGS sequence"/>
</dbReference>
<evidence type="ECO:0000313" key="2">
    <source>
        <dbReference type="Proteomes" id="UP000242699"/>
    </source>
</evidence>
<evidence type="ECO:0000313" key="1">
    <source>
        <dbReference type="EMBL" id="PSR21558.1"/>
    </source>
</evidence>
<dbReference type="EMBL" id="PXYT01000131">
    <property type="protein sequence ID" value="PSR21558.1"/>
    <property type="molecule type" value="Genomic_DNA"/>
</dbReference>
<accession>A0A2T2WH45</accession>